<proteinExistence type="predicted"/>
<dbReference type="KEGG" id="vta:B0527"/>
<keyword evidence="2" id="KW-1185">Reference proteome</keyword>
<dbReference type="Pfam" id="PF05947">
    <property type="entry name" value="T6SS_TssF"/>
    <property type="match status" value="1"/>
</dbReference>
<dbReference type="RefSeq" id="WP_102524455.1">
    <property type="nucleotide sequence ID" value="NZ_LT960612.1"/>
</dbReference>
<dbReference type="InterPro" id="IPR010272">
    <property type="entry name" value="T6SS_TssF"/>
</dbReference>
<dbReference type="PANTHER" id="PTHR35370">
    <property type="entry name" value="CYTOPLASMIC PROTEIN-RELATED-RELATED"/>
    <property type="match status" value="1"/>
</dbReference>
<name>A0A2N8ZJQ7_9VIBR</name>
<evidence type="ECO:0008006" key="3">
    <source>
        <dbReference type="Google" id="ProtNLM"/>
    </source>
</evidence>
<dbReference type="PANTHER" id="PTHR35370:SF1">
    <property type="entry name" value="TYPE VI SECRETION SYSTEM COMPONENT TSSF1"/>
    <property type="match status" value="1"/>
</dbReference>
<accession>A0A2N8ZJQ7</accession>
<dbReference type="OrthoDB" id="9763676at2"/>
<sequence length="583" mass="66127">MTDPLLRFYEQELTFVRRALGQFGQDHPAHAKSLNIHQGQIEDPSMARLLDGVALLNANVEKQLSEQLPEVIDGLLSVLYPSYSQVVPSIVYLELNKEQANTETATLPRNAQFVGFSNEKERTFSTVDKLEITPFSLIDVNAISAPFNFNRPSHAAHTTAAIQLTLSTGDPDLHFSHLDCKDLDFFVQGFEKNADSLVELLLANTAAISISDEESGQHYPIDSQQLKSRISDLEFRFLPERGNQFSGYQSMAEFFYFKEKRQFFRLKGFGDHSRKLATSTLKINLFMTSLPTEFVRLFNKDVFKLNVVPAINLFRQMGEPISYDQRQLTIPVNADAHSDDTIDVVDVMEVYEITPSGEKALIPLFKDKYANNKSYDYWQCKRDLNDGLHLAITLSNQPSIEFNKLYGTRLLCSNGKQACDIGAQLECLESIDLPGSFSVIYPPSAPIEREKDQNLHWQFIGLLNCNFTSLLQAKHPEEALKQMLKLCSRNQISATEIQMIHAVKFKSLVSALRVLGKNVFSPGTEIEITLDTTSPYMAFCDVLNRFFQQFCSFDRYVQLKIRIYGRDGIVKQYPKIHGSQSCL</sequence>
<evidence type="ECO:0000313" key="2">
    <source>
        <dbReference type="Proteomes" id="UP000235828"/>
    </source>
</evidence>
<reference evidence="1 2" key="1">
    <citation type="submission" date="2017-10" db="EMBL/GenBank/DDBJ databases">
        <authorList>
            <person name="Banno H."/>
            <person name="Chua N.-H."/>
        </authorList>
    </citation>
    <scope>NUCLEOTIDE SEQUENCE [LARGE SCALE GENOMIC DNA]</scope>
    <source>
        <strain evidence="1">Vibrio tapetis CECT4600</strain>
    </source>
</reference>
<dbReference type="AlphaFoldDB" id="A0A2N8ZJQ7"/>
<organism evidence="1 2">
    <name type="scientific">Vibrio tapetis subsp. tapetis</name>
    <dbReference type="NCBI Taxonomy" id="1671868"/>
    <lineage>
        <taxon>Bacteria</taxon>
        <taxon>Pseudomonadati</taxon>
        <taxon>Pseudomonadota</taxon>
        <taxon>Gammaproteobacteria</taxon>
        <taxon>Vibrionales</taxon>
        <taxon>Vibrionaceae</taxon>
        <taxon>Vibrio</taxon>
    </lineage>
</organism>
<gene>
    <name evidence="1" type="ORF">VTAP4600_B0527</name>
</gene>
<dbReference type="EMBL" id="LT960612">
    <property type="protein sequence ID" value="SON52138.1"/>
    <property type="molecule type" value="Genomic_DNA"/>
</dbReference>
<dbReference type="Proteomes" id="UP000235828">
    <property type="component" value="Chromosome B"/>
</dbReference>
<protein>
    <recommendedName>
        <fullName evidence="3">Protein ImpG/VasA</fullName>
    </recommendedName>
</protein>
<dbReference type="NCBIfam" id="TIGR03359">
    <property type="entry name" value="VI_chp_6"/>
    <property type="match status" value="1"/>
</dbReference>
<evidence type="ECO:0000313" key="1">
    <source>
        <dbReference type="EMBL" id="SON52138.1"/>
    </source>
</evidence>